<keyword evidence="18" id="KW-1185">Reference proteome</keyword>
<keyword evidence="5" id="KW-0479">Metal-binding</keyword>
<evidence type="ECO:0000313" key="17">
    <source>
        <dbReference type="EMBL" id="TKR94378.1"/>
    </source>
</evidence>
<dbReference type="OrthoDB" id="3626597at2759"/>
<comment type="similarity">
    <text evidence="2 12">Belongs to the peptidase M14 family.</text>
</comment>
<comment type="caution">
    <text evidence="11">Lacks conserved residue(s) required for the propagation of feature annotation.</text>
</comment>
<keyword evidence="3" id="KW-0121">Carboxypeptidase</keyword>
<feature type="region of interest" description="Disordered" evidence="13">
    <location>
        <begin position="712"/>
        <end position="736"/>
    </location>
</feature>
<dbReference type="PANTHER" id="PTHR11705">
    <property type="entry name" value="PROTEASE FAMILY M14 CARBOXYPEPTIDASE A,B"/>
    <property type="match status" value="1"/>
</dbReference>
<keyword evidence="10" id="KW-1015">Disulfide bond</keyword>
<feature type="compositionally biased region" description="Pro residues" evidence="13">
    <location>
        <begin position="722"/>
        <end position="735"/>
    </location>
</feature>
<comment type="cofactor">
    <cofactor evidence="1">
        <name>Zn(2+)</name>
        <dbReference type="ChEBI" id="CHEBI:29105"/>
    </cofactor>
</comment>
<keyword evidence="8" id="KW-0862">Zinc</keyword>
<dbReference type="GO" id="GO:0005615">
    <property type="term" value="C:extracellular space"/>
    <property type="evidence" value="ECO:0007669"/>
    <property type="project" value="TreeGrafter"/>
</dbReference>
<dbReference type="Gene3D" id="3.40.630.10">
    <property type="entry name" value="Zn peptidases"/>
    <property type="match status" value="1"/>
</dbReference>
<dbReference type="SUPFAM" id="SSF54897">
    <property type="entry name" value="Protease propeptides/inhibitors"/>
    <property type="match status" value="1"/>
</dbReference>
<dbReference type="GO" id="GO:0006508">
    <property type="term" value="P:proteolysis"/>
    <property type="evidence" value="ECO:0007669"/>
    <property type="project" value="UniProtKB-KW"/>
</dbReference>
<feature type="domain" description="Peptidase M14" evidence="16">
    <location>
        <begin position="144"/>
        <end position="491"/>
    </location>
</feature>
<evidence type="ECO:0000256" key="8">
    <source>
        <dbReference type="ARBA" id="ARBA00022833"/>
    </source>
</evidence>
<evidence type="ECO:0000313" key="18">
    <source>
        <dbReference type="Proteomes" id="UP000298663"/>
    </source>
</evidence>
<feature type="signal peptide" evidence="14">
    <location>
        <begin position="1"/>
        <end position="25"/>
    </location>
</feature>
<feature type="region of interest" description="Disordered" evidence="13">
    <location>
        <begin position="579"/>
        <end position="657"/>
    </location>
</feature>
<evidence type="ECO:0000256" key="3">
    <source>
        <dbReference type="ARBA" id="ARBA00022645"/>
    </source>
</evidence>
<feature type="chain" id="PRO_5020866944" evidence="14">
    <location>
        <begin position="26"/>
        <end position="879"/>
    </location>
</feature>
<evidence type="ECO:0000256" key="7">
    <source>
        <dbReference type="ARBA" id="ARBA00022801"/>
    </source>
</evidence>
<evidence type="ECO:0000256" key="13">
    <source>
        <dbReference type="SAM" id="MobiDB-lite"/>
    </source>
</evidence>
<evidence type="ECO:0000256" key="10">
    <source>
        <dbReference type="ARBA" id="ARBA00023157"/>
    </source>
</evidence>
<gene>
    <name evidence="17" type="ORF">L596_008667</name>
</gene>
<dbReference type="Proteomes" id="UP000298663">
    <property type="component" value="Unassembled WGS sequence"/>
</dbReference>
<dbReference type="Pfam" id="PF01549">
    <property type="entry name" value="ShK"/>
    <property type="match status" value="1"/>
</dbReference>
<dbReference type="InterPro" id="IPR003146">
    <property type="entry name" value="M14A_act_pep"/>
</dbReference>
<evidence type="ECO:0000259" key="16">
    <source>
        <dbReference type="PROSITE" id="PS52035"/>
    </source>
</evidence>
<dbReference type="SMART" id="SM00254">
    <property type="entry name" value="ShKT"/>
    <property type="match status" value="1"/>
</dbReference>
<dbReference type="FunFam" id="3.40.630.10:FF:000084">
    <property type="entry name" value="Carboxypeptidase B2"/>
    <property type="match status" value="1"/>
</dbReference>
<evidence type="ECO:0000259" key="15">
    <source>
        <dbReference type="PROSITE" id="PS51670"/>
    </source>
</evidence>
<dbReference type="AlphaFoldDB" id="A0A4U5PDC2"/>
<dbReference type="GO" id="GO:0008270">
    <property type="term" value="F:zinc ion binding"/>
    <property type="evidence" value="ECO:0007669"/>
    <property type="project" value="InterPro"/>
</dbReference>
<dbReference type="Gene3D" id="3.30.70.340">
    <property type="entry name" value="Metallocarboxypeptidase-like"/>
    <property type="match status" value="1"/>
</dbReference>
<sequence length="879" mass="98827">MLCHVRCSDVTLFAFVFIGLSLSLAQPLAQQNDLPYKVYRIYPQNWKDVDQIAQIRKMEIEKQLDFWVDSNSPNQFADLMVPPFMIEEIEEFFERHKLRFNVTIPDVQKLIYRNEIQRQRRLLVWYMIDDNRIGHTRADYPFGDYASYKAMMKFMRTIEFYYPKFTKLIRIGMTHEGRPIEGLKIGFPIENTSKRAVWIDGNIHAREWASSHTALFFINQLVAGYGNDREVTDYIDNLNFFIIPNLNPDGYEYTRESSRPEYYTAVLWNTSDAVTTLLKLNHLLSSEARLVKVRDSSVEEEPFTGKMRPIAVGGLRCCQGVDLNRNFAWHWSETGSTENPCSNLYHGSGVFSEPEARAVNDFLTTPQMADKVDAFITLHTYAQLWIHPFSHELGSYTRDYHDLRNLGVKAAKRLESVYGTHYKVGTGADLLSPASGGSDDWAKGTLGIKYVYTLELRPELEVSRGFILHKSELIPTGVETFEAVKEVVKAVLKYNNIDVDRSKQRETQRPLEEAPRPPNFVQGVSNVISQAKSTELEPTPVVNKVVFGNVKNREILIFSKNSQPSVFTEVPVVVSSFSTSTTTTTTSMSTLATTSTTTTTTAATPKPTTPSTTTSTTTTSTASPSTTTTTTTVPATVTTTPSTTALTTTTTTQAPTTTTTVATTTTIEARVLKPYRPVVQNNMATSHERQKLSYGQRLSLQLIRKQMLRLRNQTPTTSSYPRTPPPSSTLPPSTEPPIAMAPLRADMSLEEQATVPKLEPAVVFLAERGPVAQSTMHRSAPRFLTVSLQRPPANREILLLPPLRSDAPMTGINEIVGKPETVFSPKPMSPSVQEFLTGESCKDIRYSCAYWIRNNPRVCVEQDTYMRLQCAATCGYCNQ</sequence>
<dbReference type="PRINTS" id="PR00765">
    <property type="entry name" value="CRBOXYPTASEA"/>
</dbReference>
<dbReference type="PROSITE" id="PS52035">
    <property type="entry name" value="PEPTIDASE_M14"/>
    <property type="match status" value="1"/>
</dbReference>
<dbReference type="SMART" id="SM00631">
    <property type="entry name" value="Zn_pept"/>
    <property type="match status" value="1"/>
</dbReference>
<dbReference type="InterPro" id="IPR000834">
    <property type="entry name" value="Peptidase_M14"/>
</dbReference>
<organism evidence="17 18">
    <name type="scientific">Steinernema carpocapsae</name>
    <name type="common">Entomopathogenic nematode</name>
    <dbReference type="NCBI Taxonomy" id="34508"/>
    <lineage>
        <taxon>Eukaryota</taxon>
        <taxon>Metazoa</taxon>
        <taxon>Ecdysozoa</taxon>
        <taxon>Nematoda</taxon>
        <taxon>Chromadorea</taxon>
        <taxon>Rhabditida</taxon>
        <taxon>Tylenchina</taxon>
        <taxon>Panagrolaimomorpha</taxon>
        <taxon>Strongyloidoidea</taxon>
        <taxon>Steinernematidae</taxon>
        <taxon>Steinernema</taxon>
    </lineage>
</organism>
<dbReference type="CDD" id="cd03860">
    <property type="entry name" value="M14_CP_A-B_like"/>
    <property type="match status" value="1"/>
</dbReference>
<keyword evidence="7" id="KW-0378">Hydrolase</keyword>
<reference evidence="17 18" key="2">
    <citation type="journal article" date="2019" name="G3 (Bethesda)">
        <title>Hybrid Assembly of the Genome of the Entomopathogenic Nematode Steinernema carpocapsae Identifies the X-Chromosome.</title>
        <authorList>
            <person name="Serra L."/>
            <person name="Macchietto M."/>
            <person name="Macias-Munoz A."/>
            <person name="McGill C.J."/>
            <person name="Rodriguez I.M."/>
            <person name="Rodriguez B."/>
            <person name="Murad R."/>
            <person name="Mortazavi A."/>
        </authorList>
    </citation>
    <scope>NUCLEOTIDE SEQUENCE [LARGE SCALE GENOMIC DNA]</scope>
    <source>
        <strain evidence="17 18">ALL</strain>
    </source>
</reference>
<feature type="active site" description="Proton donor/acceptor" evidence="12">
    <location>
        <position position="455"/>
    </location>
</feature>
<dbReference type="InterPro" id="IPR003582">
    <property type="entry name" value="ShKT_dom"/>
</dbReference>
<dbReference type="STRING" id="34508.A0A4U5PDC2"/>
<keyword evidence="4" id="KW-0645">Protease</keyword>
<evidence type="ECO:0000256" key="14">
    <source>
        <dbReference type="SAM" id="SignalP"/>
    </source>
</evidence>
<evidence type="ECO:0000256" key="9">
    <source>
        <dbReference type="ARBA" id="ARBA00023049"/>
    </source>
</evidence>
<dbReference type="Pfam" id="PF00246">
    <property type="entry name" value="Peptidase_M14"/>
    <property type="match status" value="1"/>
</dbReference>
<proteinExistence type="inferred from homology"/>
<comment type="caution">
    <text evidence="17">The sequence shown here is derived from an EMBL/GenBank/DDBJ whole genome shotgun (WGS) entry which is preliminary data.</text>
</comment>
<keyword evidence="9" id="KW-0482">Metalloprotease</keyword>
<dbReference type="SUPFAM" id="SSF53187">
    <property type="entry name" value="Zn-dependent exopeptidases"/>
    <property type="match status" value="1"/>
</dbReference>
<evidence type="ECO:0000256" key="4">
    <source>
        <dbReference type="ARBA" id="ARBA00022670"/>
    </source>
</evidence>
<accession>A0A4U5PDC2</accession>
<dbReference type="PANTHER" id="PTHR11705:SF51">
    <property type="entry name" value="CARBOXYPEPTIDASE SURO-1-RELATED"/>
    <property type="match status" value="1"/>
</dbReference>
<name>A0A4U5PDC2_STECR</name>
<dbReference type="GO" id="GO:0004181">
    <property type="term" value="F:metallocarboxypeptidase activity"/>
    <property type="evidence" value="ECO:0007669"/>
    <property type="project" value="InterPro"/>
</dbReference>
<dbReference type="EMBL" id="AZBU02000002">
    <property type="protein sequence ID" value="TKR94378.1"/>
    <property type="molecule type" value="Genomic_DNA"/>
</dbReference>
<protein>
    <submittedName>
        <fullName evidence="17">Uncharacterized protein</fullName>
    </submittedName>
</protein>
<reference evidence="17 18" key="1">
    <citation type="journal article" date="2015" name="Genome Biol.">
        <title>Comparative genomics of Steinernema reveals deeply conserved gene regulatory networks.</title>
        <authorList>
            <person name="Dillman A.R."/>
            <person name="Macchietto M."/>
            <person name="Porter C.F."/>
            <person name="Rogers A."/>
            <person name="Williams B."/>
            <person name="Antoshechkin I."/>
            <person name="Lee M.M."/>
            <person name="Goodwin Z."/>
            <person name="Lu X."/>
            <person name="Lewis E.E."/>
            <person name="Goodrich-Blair H."/>
            <person name="Stock S.P."/>
            <person name="Adams B.J."/>
            <person name="Sternberg P.W."/>
            <person name="Mortazavi A."/>
        </authorList>
    </citation>
    <scope>NUCLEOTIDE SEQUENCE [LARGE SCALE GENOMIC DNA]</scope>
    <source>
        <strain evidence="17 18">ALL</strain>
    </source>
</reference>
<evidence type="ECO:0000256" key="5">
    <source>
        <dbReference type="ARBA" id="ARBA00022723"/>
    </source>
</evidence>
<evidence type="ECO:0000256" key="1">
    <source>
        <dbReference type="ARBA" id="ARBA00001947"/>
    </source>
</evidence>
<keyword evidence="6 14" id="KW-0732">Signal</keyword>
<dbReference type="Pfam" id="PF02244">
    <property type="entry name" value="Propep_M14"/>
    <property type="match status" value="1"/>
</dbReference>
<evidence type="ECO:0000256" key="2">
    <source>
        <dbReference type="ARBA" id="ARBA00005988"/>
    </source>
</evidence>
<evidence type="ECO:0000256" key="12">
    <source>
        <dbReference type="PROSITE-ProRule" id="PRU01379"/>
    </source>
</evidence>
<evidence type="ECO:0000256" key="11">
    <source>
        <dbReference type="PROSITE-ProRule" id="PRU01005"/>
    </source>
</evidence>
<feature type="domain" description="ShKT" evidence="15">
    <location>
        <begin position="841"/>
        <end position="877"/>
    </location>
</feature>
<evidence type="ECO:0000256" key="6">
    <source>
        <dbReference type="ARBA" id="ARBA00022729"/>
    </source>
</evidence>
<dbReference type="InterPro" id="IPR036990">
    <property type="entry name" value="M14A-like_propep"/>
</dbReference>
<dbReference type="PROSITE" id="PS51670">
    <property type="entry name" value="SHKT"/>
    <property type="match status" value="1"/>
</dbReference>